<evidence type="ECO:0000256" key="18">
    <source>
        <dbReference type="SAM" id="MobiDB-lite"/>
    </source>
</evidence>
<evidence type="ECO:0000256" key="15">
    <source>
        <dbReference type="ARBA" id="ARBA00023157"/>
    </source>
</evidence>
<dbReference type="SUPFAM" id="SSF49998">
    <property type="entry name" value="Amine oxidase catalytic domain"/>
    <property type="match status" value="1"/>
</dbReference>
<comment type="similarity">
    <text evidence="6">Belongs to the SEC23/SEC24 family. SEC24 subfamily.</text>
</comment>
<evidence type="ECO:0000256" key="4">
    <source>
        <dbReference type="ARBA" id="ARBA00004397"/>
    </source>
</evidence>
<dbReference type="InterPro" id="IPR050550">
    <property type="entry name" value="SEC23_SEC24_subfamily"/>
</dbReference>
<keyword evidence="13" id="KW-0560">Oxidoreductase</keyword>
<dbReference type="GO" id="GO:0000149">
    <property type="term" value="F:SNARE binding"/>
    <property type="evidence" value="ECO:0007669"/>
    <property type="project" value="TreeGrafter"/>
</dbReference>
<evidence type="ECO:0000256" key="5">
    <source>
        <dbReference type="ARBA" id="ARBA00007983"/>
    </source>
</evidence>
<evidence type="ECO:0000256" key="12">
    <source>
        <dbReference type="ARBA" id="ARBA00022927"/>
    </source>
</evidence>
<dbReference type="Pfam" id="PF04810">
    <property type="entry name" value="zf-Sec23_Sec24"/>
    <property type="match status" value="1"/>
</dbReference>
<dbReference type="SUPFAM" id="SSF81811">
    <property type="entry name" value="Helical domain of Sec23/24"/>
    <property type="match status" value="1"/>
</dbReference>
<dbReference type="OrthoDB" id="49016at2759"/>
<dbReference type="GO" id="GO:0009308">
    <property type="term" value="P:amine metabolic process"/>
    <property type="evidence" value="ECO:0007669"/>
    <property type="project" value="InterPro"/>
</dbReference>
<evidence type="ECO:0000259" key="19">
    <source>
        <dbReference type="Pfam" id="PF00626"/>
    </source>
</evidence>
<evidence type="ECO:0000313" key="28">
    <source>
        <dbReference type="Proteomes" id="UP000283090"/>
    </source>
</evidence>
<evidence type="ECO:0000259" key="21">
    <source>
        <dbReference type="Pfam" id="PF02727"/>
    </source>
</evidence>
<dbReference type="SUPFAM" id="SSF81995">
    <property type="entry name" value="beta-sandwich domain of Sec23/24"/>
    <property type="match status" value="1"/>
</dbReference>
<evidence type="ECO:0000259" key="20">
    <source>
        <dbReference type="Pfam" id="PF01179"/>
    </source>
</evidence>
<feature type="compositionally biased region" description="Low complexity" evidence="18">
    <location>
        <begin position="788"/>
        <end position="798"/>
    </location>
</feature>
<dbReference type="InterPro" id="IPR015798">
    <property type="entry name" value="Cu_amine_oxidase_C"/>
</dbReference>
<evidence type="ECO:0000256" key="7">
    <source>
        <dbReference type="ARBA" id="ARBA00011738"/>
    </source>
</evidence>
<sequence length="1780" mass="196500">MNFGVYSSYTAVKTFVRPWGLSLIRAIETMPASNTLPARVEQVINIKAERVLHPFSPLTVQEITQAAGLVKNEHPGVELNFKCVTLREPEKEVMKEWLKTEEGSKPQIDRKAFVVYYIARTPDIFETVINLTAETFQYKTKLEGLHSCADGEEVMEMERICLADEGVQAEIAKFQLPEGTIVVADPWIYGSDGVNDERKQWQCYLYARSGDNADSNHYANPIPISPVVDVATGRVIRIDRLPTGIDDTIGDYKPHKPIPNEYTPEHQKLRTDLKPLNIIQPEGVSFRFSKNGEELEWQKWKFRVGFNHREGMVIYNVSYDGRDVFYRLSLSDMAIPYADPRKPYHRKQAFDLGDAGAGLMANNLKLGCDCLGTIAYLSFPIADDKGEPVVMENCICVHEQDAGIQFKHMNYRTGNSVISRMRELVLQSIITVANYEYIFAFIFNTAGELSYEVRATGILSTAPLDPEIKDCPNFGTIVHPGVLAQHHQHIFSLRIDPAIDGFGNKVIYEEAKPMDRDDPFNPFGTGYYITETKVESEGGFLESPENNRVFKIQNPKHRNPVNNKPVGYKIQAPPFQKLLASPDSYHFKRAEFADKAVYVTKHKDWEFYAAGQYTNQSRGGHGIREWVKRGTKFDTEEGDDVVVWVQFGINHIPRIEDFPVMPVETLRVHLKPVNFFDKNPALDLPPSTQSINKSVLLNMDGHDHKQGGAEAEIASPHPPSGPAYRRFAPRQGIFTATMYNYSNSHIPNDPNASNRPPMPPPLGGQYQHGGPPHGSSPYQPHGAPPQQQPYGYGAGQSQPSPPMHPPDTPGLLYGSGAPGGHDVGGLAAGMGGMSLGGGAGTEQHVAAHGKKKKARAYHTVDSSSAMGTMDVSPAAGFAAAPPMMPHDAGSGFVTPGLQGQVSPGFGQPQFSAPAPSPYVPSSGFQASTGLSAPSGGQLGEYSAAIHPPTGSGPGAQHRVDPDAIPSVPQARESAQKYADSQIYPTLERHNPPPATTDFLAHDQGNASPKFARMTLNNVPATAELLAQTGLPLSLILTPLAAQKPEEGPVPVLDFGDTGPPRCRRCRTYINPFMQFTGSGAKFVCNMCLFPNNEVSQEYYQPIDAQGRRIDRDSRPELSRGTVEFVVPKEYWAKPPTPLRYLFLIETGKEAIDKGWTHIVAKSIKAALYEGVEEEEGEPGENGEPTTQIKGRKLPKGCKIGIVTFDKDIGFYNLSPKLDTAQLMMMTDLEEPFVPLEDGLFVDPYESRTQIEALLDLLPALHEHTRVHETAILPVLTTAISALEATGGRILCCMTTLPTLKVHGSLVMRDDPNTHAGEKERQLFKTDNPTYVALAKKLVDSGIGIDMMLGPSTYIDVATLGHLSATSGGDTFFFPNFVATRDGPKVENEIAHAITRENGFQALMKVRCSNGLQVNSYHGNFLQKTFQGDLEMGVIDADKSVSVMFTYDGKLDPKLDAHFQSALLYTTASGERRVRVQNIVAAVTEVGREVLRFVDQEAVVSIIAKEAANKMVDRNLKDIRQSITDKCIEILASYRKHFSTGTPPGQLVLPEGLKELAMYMLSLVKCRAFRAGPISSDMRTHAMRLIKQMPPSELLSYLYPRILPIHTLEPEQGFPDPTTGLLSIPSQIRASFSRIEEGGAYLVDNGQTCLLWLHAHVSPNLLEDLFGEGKQSLQALDPFAPEIIPVLETHLNAQTRNLVRWMEERRAGRKITVMLARQGLDGSEFEFAGLLVEDRNNEAQSYVDWLVGIHRNVQLEVAGQRKKDDHADDLSGLTGLRPAYW</sequence>
<keyword evidence="11" id="KW-0931">ER-Golgi transport</keyword>
<organism evidence="27 28">
    <name type="scientific">Arthrobotrys flagrans</name>
    <name type="common">Nematode-trapping fungus</name>
    <name type="synonym">Trichothecium flagrans</name>
    <dbReference type="NCBI Taxonomy" id="97331"/>
    <lineage>
        <taxon>Eukaryota</taxon>
        <taxon>Fungi</taxon>
        <taxon>Dikarya</taxon>
        <taxon>Ascomycota</taxon>
        <taxon>Pezizomycotina</taxon>
        <taxon>Orbiliomycetes</taxon>
        <taxon>Orbiliales</taxon>
        <taxon>Orbiliaceae</taxon>
        <taxon>Arthrobotrys</taxon>
    </lineage>
</organism>
<feature type="compositionally biased region" description="Polar residues" evidence="18">
    <location>
        <begin position="744"/>
        <end position="754"/>
    </location>
</feature>
<keyword evidence="8" id="KW-0813">Transport</keyword>
<dbReference type="SUPFAM" id="SSF82754">
    <property type="entry name" value="C-terminal, gelsolin-like domain of Sec23/24"/>
    <property type="match status" value="1"/>
</dbReference>
<feature type="region of interest" description="Disordered" evidence="18">
    <location>
        <begin position="902"/>
        <end position="963"/>
    </location>
</feature>
<dbReference type="Pfam" id="PF00626">
    <property type="entry name" value="Gelsolin"/>
    <property type="match status" value="1"/>
</dbReference>
<dbReference type="InterPro" id="IPR015802">
    <property type="entry name" value="Cu_amine_oxidase_N3"/>
</dbReference>
<dbReference type="InterPro" id="IPR029006">
    <property type="entry name" value="ADF-H/Gelsolin-like_dom_sf"/>
</dbReference>
<dbReference type="InterPro" id="IPR006900">
    <property type="entry name" value="Sec23/24_helical_dom"/>
</dbReference>
<evidence type="ECO:0000259" key="25">
    <source>
        <dbReference type="Pfam" id="PF04815"/>
    </source>
</evidence>
<evidence type="ECO:0000256" key="13">
    <source>
        <dbReference type="ARBA" id="ARBA00023002"/>
    </source>
</evidence>
<dbReference type="InterPro" id="IPR012990">
    <property type="entry name" value="Beta-sandwich_Sec23_24"/>
</dbReference>
<evidence type="ECO:0000259" key="23">
    <source>
        <dbReference type="Pfam" id="PF04810"/>
    </source>
</evidence>
<dbReference type="Gene3D" id="2.60.40.1670">
    <property type="entry name" value="beta-sandwich domain of Sec23/24"/>
    <property type="match status" value="1"/>
</dbReference>
<dbReference type="Gene3D" id="2.70.98.20">
    <property type="entry name" value="Copper amine oxidase, catalytic domain"/>
    <property type="match status" value="1"/>
</dbReference>
<evidence type="ECO:0000313" key="27">
    <source>
        <dbReference type="EMBL" id="RVD89360.1"/>
    </source>
</evidence>
<feature type="domain" description="Sec23/Sec24 helical" evidence="25">
    <location>
        <begin position="1494"/>
        <end position="1594"/>
    </location>
</feature>
<accession>A0A437AF73</accession>
<comment type="subcellular location">
    <subcellularLocation>
        <location evidence="3">Cytoplasmic vesicle</location>
        <location evidence="3">COPII-coated vesicle membrane</location>
        <topology evidence="3">Peripheral membrane protein</topology>
        <orientation evidence="3">Cytoplasmic side</orientation>
    </subcellularLocation>
    <subcellularLocation>
        <location evidence="4">Endoplasmic reticulum membrane</location>
        <topology evidence="4">Peripheral membrane protein</topology>
        <orientation evidence="4">Cytoplasmic side</orientation>
    </subcellularLocation>
    <subcellularLocation>
        <location evidence="2">Golgi apparatus membrane</location>
        <topology evidence="2">Peripheral membrane protein</topology>
        <orientation evidence="2">Cytoplasmic side</orientation>
    </subcellularLocation>
</comment>
<dbReference type="InterPro" id="IPR036175">
    <property type="entry name" value="Sec23/24_helical_dom_sf"/>
</dbReference>
<keyword evidence="15" id="KW-1015">Disulfide bond</keyword>
<evidence type="ECO:0000256" key="6">
    <source>
        <dbReference type="ARBA" id="ARBA00008334"/>
    </source>
</evidence>
<dbReference type="InterPro" id="IPR036465">
    <property type="entry name" value="vWFA_dom_sf"/>
</dbReference>
<evidence type="ECO:0000256" key="11">
    <source>
        <dbReference type="ARBA" id="ARBA00022892"/>
    </source>
</evidence>
<dbReference type="STRING" id="97331.A0A437AF73"/>
<name>A0A437AF73_ARTFL</name>
<dbReference type="EMBL" id="SAEB01000001">
    <property type="protein sequence ID" value="RVD89360.1"/>
    <property type="molecule type" value="Genomic_DNA"/>
</dbReference>
<evidence type="ECO:0000256" key="17">
    <source>
        <dbReference type="ARBA" id="ARBA00025471"/>
    </source>
</evidence>
<dbReference type="Gene3D" id="2.30.30.380">
    <property type="entry name" value="Zn-finger domain of Sec23/24"/>
    <property type="match status" value="1"/>
</dbReference>
<dbReference type="Pfam" id="PF02728">
    <property type="entry name" value="Cu_amine_oxidN3"/>
    <property type="match status" value="1"/>
</dbReference>
<evidence type="ECO:0000259" key="22">
    <source>
        <dbReference type="Pfam" id="PF02728"/>
    </source>
</evidence>
<evidence type="ECO:0000256" key="3">
    <source>
        <dbReference type="ARBA" id="ARBA00004299"/>
    </source>
</evidence>
<dbReference type="InterPro" id="IPR036180">
    <property type="entry name" value="Gelsolin-like_dom_sf"/>
</dbReference>
<dbReference type="Pfam" id="PF08033">
    <property type="entry name" value="Sec23_BS"/>
    <property type="match status" value="1"/>
</dbReference>
<dbReference type="VEuPathDB" id="FungiDB:DFL_000373"/>
<feature type="region of interest" description="Disordered" evidence="18">
    <location>
        <begin position="702"/>
        <end position="723"/>
    </location>
</feature>
<dbReference type="PROSITE" id="PS01164">
    <property type="entry name" value="COPPER_AMINE_OXID_1"/>
    <property type="match status" value="1"/>
</dbReference>
<dbReference type="GO" id="GO:0008131">
    <property type="term" value="F:primary methylamine oxidase activity"/>
    <property type="evidence" value="ECO:0007669"/>
    <property type="project" value="InterPro"/>
</dbReference>
<dbReference type="GO" id="GO:0008270">
    <property type="term" value="F:zinc ion binding"/>
    <property type="evidence" value="ECO:0007669"/>
    <property type="project" value="InterPro"/>
</dbReference>
<gene>
    <name evidence="27" type="ORF">DFL_000373</name>
</gene>
<comment type="function">
    <text evidence="17">Component of the coat protein complex II (COPII) which promotes the formation of transport vesicles from the endoplasmic reticulum (ER). The coat has two main functions, the physical deformation of the endoplasmic reticulum membrane into vesicles and the selection of cargo molecules.</text>
</comment>
<evidence type="ECO:0000256" key="14">
    <source>
        <dbReference type="ARBA" id="ARBA00023008"/>
    </source>
</evidence>
<dbReference type="GO" id="GO:0000139">
    <property type="term" value="C:Golgi membrane"/>
    <property type="evidence" value="ECO:0007669"/>
    <property type="project" value="UniProtKB-SubCell"/>
</dbReference>
<dbReference type="GO" id="GO:0005507">
    <property type="term" value="F:copper ion binding"/>
    <property type="evidence" value="ECO:0007669"/>
    <property type="project" value="InterPro"/>
</dbReference>
<dbReference type="GO" id="GO:0006886">
    <property type="term" value="P:intracellular protein transport"/>
    <property type="evidence" value="ECO:0007669"/>
    <property type="project" value="InterPro"/>
</dbReference>
<dbReference type="InterPro" id="IPR015800">
    <property type="entry name" value="Cu_amine_oxidase_N2"/>
</dbReference>
<dbReference type="GO" id="GO:0048038">
    <property type="term" value="F:quinone binding"/>
    <property type="evidence" value="ECO:0007669"/>
    <property type="project" value="InterPro"/>
</dbReference>
<reference evidence="27 28" key="1">
    <citation type="submission" date="2019-01" db="EMBL/GenBank/DDBJ databases">
        <title>Intercellular communication is required for trap formation in the nematode-trapping fungus Duddingtonia flagrans.</title>
        <authorList>
            <person name="Youssar L."/>
            <person name="Wernet V."/>
            <person name="Hensel N."/>
            <person name="Hildebrandt H.-G."/>
            <person name="Fischer R."/>
        </authorList>
    </citation>
    <scope>NUCLEOTIDE SEQUENCE [LARGE SCALE GENOMIC DNA]</scope>
    <source>
        <strain evidence="27 28">CBS H-5679</strain>
    </source>
</reference>
<dbReference type="Gene3D" id="3.40.20.10">
    <property type="entry name" value="Severin"/>
    <property type="match status" value="1"/>
</dbReference>
<dbReference type="GO" id="GO:0030127">
    <property type="term" value="C:COPII vesicle coat"/>
    <property type="evidence" value="ECO:0007669"/>
    <property type="project" value="InterPro"/>
</dbReference>
<dbReference type="GeneID" id="93582684"/>
<comment type="cofactor">
    <cofactor evidence="1">
        <name>Cu cation</name>
        <dbReference type="ChEBI" id="CHEBI:23378"/>
    </cofactor>
</comment>
<dbReference type="SUPFAM" id="SSF54416">
    <property type="entry name" value="Amine oxidase N-terminal region"/>
    <property type="match status" value="2"/>
</dbReference>
<dbReference type="SUPFAM" id="SSF53300">
    <property type="entry name" value="vWA-like"/>
    <property type="match status" value="1"/>
</dbReference>
<keyword evidence="14" id="KW-0186">Copper</keyword>
<dbReference type="Gene3D" id="3.40.50.410">
    <property type="entry name" value="von Willebrand factor, type A domain"/>
    <property type="match status" value="1"/>
</dbReference>
<comment type="similarity">
    <text evidence="5">Belongs to the copper/topaquinone oxidase family.</text>
</comment>
<dbReference type="InterPro" id="IPR036174">
    <property type="entry name" value="Znf_Sec23_Sec24_sf"/>
</dbReference>
<feature type="region of interest" description="Disordered" evidence="18">
    <location>
        <begin position="744"/>
        <end position="818"/>
    </location>
</feature>
<evidence type="ECO:0000256" key="9">
    <source>
        <dbReference type="ARBA" id="ARBA00022723"/>
    </source>
</evidence>
<dbReference type="Gene3D" id="1.20.120.730">
    <property type="entry name" value="Sec23/Sec24 helical domain"/>
    <property type="match status" value="1"/>
</dbReference>
<dbReference type="Pfam" id="PF04815">
    <property type="entry name" value="Sec23_helical"/>
    <property type="match status" value="1"/>
</dbReference>
<dbReference type="GO" id="GO:0070971">
    <property type="term" value="C:endoplasmic reticulum exit site"/>
    <property type="evidence" value="ECO:0007669"/>
    <property type="project" value="TreeGrafter"/>
</dbReference>
<feature type="domain" description="Gelsolin-like" evidence="19">
    <location>
        <begin position="1624"/>
        <end position="1666"/>
    </location>
</feature>
<dbReference type="Pfam" id="PF04811">
    <property type="entry name" value="Sec23_trunk"/>
    <property type="match status" value="1"/>
</dbReference>
<keyword evidence="10" id="KW-0801">TPQ</keyword>
<feature type="domain" description="Copper amine oxidase N3-terminal" evidence="22">
    <location>
        <begin position="152"/>
        <end position="239"/>
    </location>
</feature>
<evidence type="ECO:0000256" key="8">
    <source>
        <dbReference type="ARBA" id="ARBA00022448"/>
    </source>
</evidence>
<dbReference type="InterPro" id="IPR016182">
    <property type="entry name" value="Cu_amine_oxidase_N-reg"/>
</dbReference>
<feature type="domain" description="Sec23/Sec24 trunk" evidence="24">
    <location>
        <begin position="1135"/>
        <end position="1391"/>
    </location>
</feature>
<feature type="domain" description="Sec23/Sec24 beta-sandwich" evidence="26">
    <location>
        <begin position="1398"/>
        <end position="1483"/>
    </location>
</feature>
<dbReference type="GO" id="GO:0005789">
    <property type="term" value="C:endoplasmic reticulum membrane"/>
    <property type="evidence" value="ECO:0007669"/>
    <property type="project" value="UniProtKB-SubCell"/>
</dbReference>
<feature type="domain" description="Copper amine oxidase catalytic" evidence="20">
    <location>
        <begin position="276"/>
        <end position="682"/>
    </location>
</feature>
<comment type="subunit">
    <text evidence="7">Homodimer.</text>
</comment>
<dbReference type="Gene3D" id="3.10.450.40">
    <property type="match status" value="2"/>
</dbReference>
<feature type="domain" description="Copper amine oxidase N2-terminal" evidence="21">
    <location>
        <begin position="53"/>
        <end position="133"/>
    </location>
</feature>
<keyword evidence="16" id="KW-0968">Cytoplasmic vesicle</keyword>
<dbReference type="Pfam" id="PF02727">
    <property type="entry name" value="Cu_amine_oxidN2"/>
    <property type="match status" value="1"/>
</dbReference>
<comment type="caution">
    <text evidence="27">The sequence shown here is derived from an EMBL/GenBank/DDBJ whole genome shotgun (WGS) entry which is preliminary data.</text>
</comment>
<dbReference type="RefSeq" id="XP_067494904.1">
    <property type="nucleotide sequence ID" value="XM_067632708.1"/>
</dbReference>
<dbReference type="Proteomes" id="UP000283090">
    <property type="component" value="Unassembled WGS sequence"/>
</dbReference>
<protein>
    <submittedName>
        <fullName evidence="27">Uncharacterized protein</fullName>
    </submittedName>
</protein>
<dbReference type="PANTHER" id="PTHR13803:SF4">
    <property type="entry name" value="SECRETORY 24CD, ISOFORM C"/>
    <property type="match status" value="1"/>
</dbReference>
<keyword evidence="9" id="KW-0479">Metal-binding</keyword>
<evidence type="ECO:0000259" key="24">
    <source>
        <dbReference type="Pfam" id="PF04811"/>
    </source>
</evidence>
<evidence type="ECO:0000256" key="2">
    <source>
        <dbReference type="ARBA" id="ARBA00004255"/>
    </source>
</evidence>
<keyword evidence="12" id="KW-0653">Protein transport</keyword>
<feature type="domain" description="Zinc finger Sec23/Sec24-type" evidence="23">
    <location>
        <begin position="1059"/>
        <end position="1098"/>
    </location>
</feature>
<keyword evidence="28" id="KW-1185">Reference proteome</keyword>
<dbReference type="SUPFAM" id="SSF82919">
    <property type="entry name" value="Zn-finger domain of Sec23/24"/>
    <property type="match status" value="1"/>
</dbReference>
<dbReference type="GO" id="GO:0090110">
    <property type="term" value="P:COPII-coated vesicle cargo loading"/>
    <property type="evidence" value="ECO:0007669"/>
    <property type="project" value="TreeGrafter"/>
</dbReference>
<dbReference type="InterPro" id="IPR006896">
    <property type="entry name" value="Sec23/24_trunk_dom"/>
</dbReference>
<dbReference type="InterPro" id="IPR036460">
    <property type="entry name" value="Cu_amine_oxidase_C_sf"/>
</dbReference>
<proteinExistence type="inferred from homology"/>
<dbReference type="InterPro" id="IPR049948">
    <property type="entry name" value="Cu_Am_ox_TPQ-bd"/>
</dbReference>
<evidence type="ECO:0000256" key="1">
    <source>
        <dbReference type="ARBA" id="ARBA00001935"/>
    </source>
</evidence>
<dbReference type="FunFam" id="2.70.98.20:FF:000001">
    <property type="entry name" value="Amine oxidase"/>
    <property type="match status" value="1"/>
</dbReference>
<feature type="compositionally biased region" description="Pro residues" evidence="18">
    <location>
        <begin position="799"/>
        <end position="808"/>
    </location>
</feature>
<evidence type="ECO:0000259" key="26">
    <source>
        <dbReference type="Pfam" id="PF08033"/>
    </source>
</evidence>
<dbReference type="InterPro" id="IPR006895">
    <property type="entry name" value="Znf_Sec23_Sec24"/>
</dbReference>
<evidence type="ECO:0000256" key="16">
    <source>
        <dbReference type="ARBA" id="ARBA00023329"/>
    </source>
</evidence>
<dbReference type="Pfam" id="PF01179">
    <property type="entry name" value="Cu_amine_oxid"/>
    <property type="match status" value="1"/>
</dbReference>
<evidence type="ECO:0000256" key="10">
    <source>
        <dbReference type="ARBA" id="ARBA00022772"/>
    </source>
</evidence>
<dbReference type="InterPro" id="IPR007123">
    <property type="entry name" value="Gelsolin-like_dom"/>
</dbReference>
<dbReference type="PANTHER" id="PTHR13803">
    <property type="entry name" value="SEC24-RELATED PROTEIN"/>
    <property type="match status" value="1"/>
</dbReference>